<dbReference type="EMBL" id="AP022608">
    <property type="protein sequence ID" value="BBZ18931.1"/>
    <property type="molecule type" value="Genomic_DNA"/>
</dbReference>
<reference evidence="2 3" key="1">
    <citation type="journal article" date="2019" name="Emerg. Microbes Infect.">
        <title>Comprehensive subspecies identification of 175 nontuberculous mycobacteria species based on 7547 genomic profiles.</title>
        <authorList>
            <person name="Matsumoto Y."/>
            <person name="Kinjo T."/>
            <person name="Motooka D."/>
            <person name="Nabeya D."/>
            <person name="Jung N."/>
            <person name="Uechi K."/>
            <person name="Horii T."/>
            <person name="Iida T."/>
            <person name="Fujita J."/>
            <person name="Nakamura S."/>
        </authorList>
    </citation>
    <scope>NUCLEOTIDE SEQUENCE [LARGE SCALE GENOMIC DNA]</scope>
    <source>
        <strain evidence="2 3">JCM 12688</strain>
    </source>
</reference>
<feature type="compositionally biased region" description="Basic and acidic residues" evidence="1">
    <location>
        <begin position="1"/>
        <end position="12"/>
    </location>
</feature>
<evidence type="ECO:0000313" key="3">
    <source>
        <dbReference type="Proteomes" id="UP000466187"/>
    </source>
</evidence>
<protein>
    <submittedName>
        <fullName evidence="2">Uncharacterized protein</fullName>
    </submittedName>
</protein>
<evidence type="ECO:0000313" key="2">
    <source>
        <dbReference type="EMBL" id="BBZ18931.1"/>
    </source>
</evidence>
<feature type="region of interest" description="Disordered" evidence="1">
    <location>
        <begin position="1"/>
        <end position="51"/>
    </location>
</feature>
<name>A0A7I7WQW8_MYCGU</name>
<dbReference type="AlphaFoldDB" id="A0A7I7WQW8"/>
<gene>
    <name evidence="2" type="ORF">MGAD_32660</name>
</gene>
<dbReference type="Proteomes" id="UP000466187">
    <property type="component" value="Chromosome"/>
</dbReference>
<evidence type="ECO:0000256" key="1">
    <source>
        <dbReference type="SAM" id="MobiDB-lite"/>
    </source>
</evidence>
<sequence length="51" mass="5978">MADRSERPRDAVDEIFGDGLCPKSIDDREDSFADENRHDEWLQENTPPHHQ</sequence>
<organism evidence="2 3">
    <name type="scientific">Mycolicibacterium gadium</name>
    <name type="common">Mycobacterium gadium</name>
    <dbReference type="NCBI Taxonomy" id="1794"/>
    <lineage>
        <taxon>Bacteria</taxon>
        <taxon>Bacillati</taxon>
        <taxon>Actinomycetota</taxon>
        <taxon>Actinomycetes</taxon>
        <taxon>Mycobacteriales</taxon>
        <taxon>Mycobacteriaceae</taxon>
        <taxon>Mycolicibacterium</taxon>
    </lineage>
</organism>
<proteinExistence type="predicted"/>
<dbReference type="KEGG" id="mgad:MGAD_32660"/>
<feature type="compositionally biased region" description="Basic and acidic residues" evidence="1">
    <location>
        <begin position="24"/>
        <end position="41"/>
    </location>
</feature>
<accession>A0A7I7WQW8</accession>